<evidence type="ECO:0000313" key="1">
    <source>
        <dbReference type="EMBL" id="KAI7989468.1"/>
    </source>
</evidence>
<sequence>MMIPPSPDFMESLPESDIATVDFNNTELTIRLPGGDAPPPPTFIGRSGYEKRGHFETVDLNLGRSGDLPRGEAFANDDDESESQSSSTGKSPAANK</sequence>
<name>A0ACC0FMH4_9ERIC</name>
<proteinExistence type="predicted"/>
<evidence type="ECO:0000313" key="2">
    <source>
        <dbReference type="Proteomes" id="UP001060215"/>
    </source>
</evidence>
<organism evidence="1 2">
    <name type="scientific">Camellia lanceoleosa</name>
    <dbReference type="NCBI Taxonomy" id="1840588"/>
    <lineage>
        <taxon>Eukaryota</taxon>
        <taxon>Viridiplantae</taxon>
        <taxon>Streptophyta</taxon>
        <taxon>Embryophyta</taxon>
        <taxon>Tracheophyta</taxon>
        <taxon>Spermatophyta</taxon>
        <taxon>Magnoliopsida</taxon>
        <taxon>eudicotyledons</taxon>
        <taxon>Gunneridae</taxon>
        <taxon>Pentapetalae</taxon>
        <taxon>asterids</taxon>
        <taxon>Ericales</taxon>
        <taxon>Theaceae</taxon>
        <taxon>Camellia</taxon>
    </lineage>
</organism>
<gene>
    <name evidence="1" type="ORF">LOK49_LG13G00438</name>
</gene>
<reference evidence="1 2" key="1">
    <citation type="journal article" date="2022" name="Plant J.">
        <title>Chromosome-level genome of Camellia lanceoleosa provides a valuable resource for understanding genome evolution and self-incompatibility.</title>
        <authorList>
            <person name="Gong W."/>
            <person name="Xiao S."/>
            <person name="Wang L."/>
            <person name="Liao Z."/>
            <person name="Chang Y."/>
            <person name="Mo W."/>
            <person name="Hu G."/>
            <person name="Li W."/>
            <person name="Zhao G."/>
            <person name="Zhu H."/>
            <person name="Hu X."/>
            <person name="Ji K."/>
            <person name="Xiang X."/>
            <person name="Song Q."/>
            <person name="Yuan D."/>
            <person name="Jin S."/>
            <person name="Zhang L."/>
        </authorList>
    </citation>
    <scope>NUCLEOTIDE SEQUENCE [LARGE SCALE GENOMIC DNA]</scope>
    <source>
        <strain evidence="1">SQ_2022a</strain>
    </source>
</reference>
<protein>
    <submittedName>
        <fullName evidence="1">Uncharacterized protein</fullName>
    </submittedName>
</protein>
<dbReference type="Proteomes" id="UP001060215">
    <property type="component" value="Chromosome 14"/>
</dbReference>
<accession>A0ACC0FMH4</accession>
<keyword evidence="2" id="KW-1185">Reference proteome</keyword>
<dbReference type="EMBL" id="CM045771">
    <property type="protein sequence ID" value="KAI7989468.1"/>
    <property type="molecule type" value="Genomic_DNA"/>
</dbReference>
<comment type="caution">
    <text evidence="1">The sequence shown here is derived from an EMBL/GenBank/DDBJ whole genome shotgun (WGS) entry which is preliminary data.</text>
</comment>